<evidence type="ECO:0000259" key="1">
    <source>
        <dbReference type="Pfam" id="PF00561"/>
    </source>
</evidence>
<dbReference type="SUPFAM" id="SSF53474">
    <property type="entry name" value="alpha/beta-Hydrolases"/>
    <property type="match status" value="1"/>
</dbReference>
<keyword evidence="3" id="KW-0378">Hydrolase</keyword>
<evidence type="ECO:0000259" key="2">
    <source>
        <dbReference type="Pfam" id="PF08386"/>
    </source>
</evidence>
<organism evidence="3 4">
    <name type="scientific">Robiginitalea biformata (strain ATCC BAA-864 / DSM 15991 / KCTC 12146 / HTCC2501)</name>
    <dbReference type="NCBI Taxonomy" id="313596"/>
    <lineage>
        <taxon>Bacteria</taxon>
        <taxon>Pseudomonadati</taxon>
        <taxon>Bacteroidota</taxon>
        <taxon>Flavobacteriia</taxon>
        <taxon>Flavobacteriales</taxon>
        <taxon>Flavobacteriaceae</taxon>
        <taxon>Robiginitalea</taxon>
    </lineage>
</organism>
<dbReference type="PANTHER" id="PTHR43433:SF5">
    <property type="entry name" value="AB HYDROLASE-1 DOMAIN-CONTAINING PROTEIN"/>
    <property type="match status" value="1"/>
</dbReference>
<dbReference type="Pfam" id="PF00561">
    <property type="entry name" value="Abhydrolase_1"/>
    <property type="match status" value="1"/>
</dbReference>
<dbReference type="GO" id="GO:0016787">
    <property type="term" value="F:hydrolase activity"/>
    <property type="evidence" value="ECO:0007669"/>
    <property type="project" value="UniProtKB-KW"/>
</dbReference>
<dbReference type="eggNOG" id="COG0596">
    <property type="taxonomic scope" value="Bacteria"/>
</dbReference>
<sequence>MGYSQPPAQWLQGMEGIAAGELTVPENHDEPGGRQIAITYAVIQSPSGDSGVPPIVFFSGGPGGNSLVPGLVGFMQNHPFLQDRDIVLFDQRGIGLSSPLPDMSFASFDVLAANANPEEELGLTAAMISEYQEKCKRAGIRPRFYNSLQSARDVGRLFDHLGYERYILFGGSYGTRLARIVQDMYPDRIAASILDSPAPLSGDFLLNRLDSYSLSLGRILSYCREKEACNEQYPDLEADYLAAIAKLEKEPLQVIFRDSLDFWVNAQDGVYLLRRLLYQDNAREKAPELIRELQGEGGPVLRDVLDFEYELTGGLNLSMLLSVERFENFNPGNTGEELDAAYEAYPLIPVPLGFFDAFYRAGMDWHQALLPMPERKFEPSAVPTLLFVNRYDPVTPPANGYLFLEDLSNGHLFILDEGGHGGGNQECKASVIRNFMRDPHTLPDTSCLNLYEE</sequence>
<name>A4CM86_ROBBH</name>
<dbReference type="PANTHER" id="PTHR43433">
    <property type="entry name" value="HYDROLASE, ALPHA/BETA FOLD FAMILY PROTEIN"/>
    <property type="match status" value="1"/>
</dbReference>
<protein>
    <submittedName>
        <fullName evidence="3">Hydrolase, alpha/beta hydrolase fold family protein</fullName>
    </submittedName>
</protein>
<evidence type="ECO:0000313" key="4">
    <source>
        <dbReference type="Proteomes" id="UP000009049"/>
    </source>
</evidence>
<dbReference type="KEGG" id="rbi:RB2501_10647"/>
<proteinExistence type="predicted"/>
<dbReference type="InterPro" id="IPR000073">
    <property type="entry name" value="AB_hydrolase_1"/>
</dbReference>
<dbReference type="HOGENOM" id="CLU_025429_0_0_10"/>
<evidence type="ECO:0000313" key="3">
    <source>
        <dbReference type="EMBL" id="EAR14778.1"/>
    </source>
</evidence>
<dbReference type="Pfam" id="PF08386">
    <property type="entry name" value="Abhydrolase_4"/>
    <property type="match status" value="1"/>
</dbReference>
<dbReference type="AlphaFoldDB" id="A4CM86"/>
<gene>
    <name evidence="3" type="ordered locus">RB2501_10647</name>
</gene>
<dbReference type="InterPro" id="IPR013595">
    <property type="entry name" value="Pept_S33_TAP-like_C"/>
</dbReference>
<dbReference type="EMBL" id="CP001712">
    <property type="protein sequence ID" value="EAR14778.1"/>
    <property type="molecule type" value="Genomic_DNA"/>
</dbReference>
<reference evidence="3 4" key="1">
    <citation type="journal article" date="2009" name="J. Bacteriol.">
        <title>Complete genome sequence of Robiginitalea biformata HTCC2501.</title>
        <authorList>
            <person name="Oh H.M."/>
            <person name="Giovannoni S.J."/>
            <person name="Lee K."/>
            <person name="Ferriera S."/>
            <person name="Johnson J."/>
            <person name="Cho J.C."/>
        </authorList>
    </citation>
    <scope>NUCLEOTIDE SEQUENCE [LARGE SCALE GENOMIC DNA]</scope>
    <source>
        <strain evidence="4">ATCC BAA-864 / HTCC2501 / KCTC 12146</strain>
    </source>
</reference>
<dbReference type="InterPro" id="IPR029058">
    <property type="entry name" value="AB_hydrolase_fold"/>
</dbReference>
<dbReference type="Gene3D" id="3.40.50.1820">
    <property type="entry name" value="alpha/beta hydrolase"/>
    <property type="match status" value="1"/>
</dbReference>
<dbReference type="STRING" id="313596.RB2501_10647"/>
<accession>A4CM86</accession>
<feature type="domain" description="Peptidase S33 tripeptidyl aminopeptidase-like C-terminal" evidence="2">
    <location>
        <begin position="371"/>
        <end position="447"/>
    </location>
</feature>
<dbReference type="InterPro" id="IPR050471">
    <property type="entry name" value="AB_hydrolase"/>
</dbReference>
<keyword evidence="4" id="KW-1185">Reference proteome</keyword>
<dbReference type="Proteomes" id="UP000009049">
    <property type="component" value="Chromosome"/>
</dbReference>
<feature type="domain" description="AB hydrolase-1" evidence="1">
    <location>
        <begin position="53"/>
        <end position="225"/>
    </location>
</feature>